<sequence>MPGNSVGQIGLDLVANTQGFQRQMSGITGMAKSAGKALAGAFAVKKLVDFGKECLDLGSDLAEVQNVVDVTFPAMSEKVDSFAKSAASSFGLSETMAKQYVGTFGSMAKAFGFTEQQAYGMGAALTGLSGDVASFYNLSQDEAYTKLKSVFTGETESLKDLGVVMTQTALDSYALANGFGKTTDKMSEAEKVALRYQFVSEQLSAAQGDFARTSGGWANQVKILSLQFDSLKASTGQGLINIFTPVLKLINTLVGKLSVLAEAFKSFTELLTGNKASGGVGTVASDADAASKGLGDAADSAENLADNTGDVGTAAKKASKEMKNLMGFDKINRLEDDKSVSDDSADANFKGMDFGGLAQGETFLDGMDAKLGGILDRFKELAGLFEKGFALGFGDTDFEGLIKECQRVGKALKDIFTDPKITAAAKKLTNRLAKTLGVATGSIARIAVKWGEAIIAGIADSLEKNKKWLSNAVSGLFDSWGNVLEYVQQIFQGISDILTSSDVLGGVRGLSESITTEFLKSAYASLSIGTTIATNLLGGISAYIDQNKEYIKEKLVGIFNVSAEILNLVGDVKLAFADILSVFAGEEAQQITADIIGIFTDGFLGVMELALKFARDIISTITGPFTDNADGIKEALQNTLGPISELAATLHDSIKKTFTRIGKMYDAYIKPMFDSFRDGLGEVVKTLLDGYNEYIAPVLDNLSQKFTEVWQMHVQPCLDAIIDLVGDVAELIKNVWETVLQPVINWIAQQIMPAIAPVLQWIGTRFLDVFGGIADVVKGLIKALEGVVEFISGVFTGNWEKAWGGVKKIFKGVWDSFVGIVKAPINLIIDLINGLLGGVEWMVNGVVNALNTISVDIPDWVPGIGGSTLGFDLPTWTAPQIPYLAKGGFVERNTPQLAMIGDNRHQGEVVAPEDKMQAMVDAAVNSVRPGVTKEELEPLVNSAAMRIVSALSSVGFNLDGAQIATLERMAQTGVDRRFNTVNVVI</sequence>
<gene>
    <name evidence="1" type="ORF">E5357_16345</name>
</gene>
<dbReference type="EMBL" id="SRZB01000066">
    <property type="protein sequence ID" value="TGX96365.1"/>
    <property type="molecule type" value="Genomic_DNA"/>
</dbReference>
<name>A0AC61QV67_9FIRM</name>
<dbReference type="Proteomes" id="UP000307720">
    <property type="component" value="Unassembled WGS sequence"/>
</dbReference>
<evidence type="ECO:0000313" key="2">
    <source>
        <dbReference type="Proteomes" id="UP000307720"/>
    </source>
</evidence>
<proteinExistence type="predicted"/>
<comment type="caution">
    <text evidence="1">The sequence shown here is derived from an EMBL/GenBank/DDBJ whole genome shotgun (WGS) entry which is preliminary data.</text>
</comment>
<protein>
    <submittedName>
        <fullName evidence="1">Uncharacterized protein</fullName>
    </submittedName>
</protein>
<evidence type="ECO:0000313" key="1">
    <source>
        <dbReference type="EMBL" id="TGX96365.1"/>
    </source>
</evidence>
<reference evidence="1" key="1">
    <citation type="submission" date="2019-04" db="EMBL/GenBank/DDBJ databases">
        <title>Microbes associate with the intestines of laboratory mice.</title>
        <authorList>
            <person name="Navarre W."/>
            <person name="Wong E."/>
            <person name="Huang K."/>
            <person name="Tropini C."/>
            <person name="Ng K."/>
            <person name="Yu B."/>
        </authorList>
    </citation>
    <scope>NUCLEOTIDE SEQUENCE</scope>
    <source>
        <strain evidence="1">NM72_1-8</strain>
    </source>
</reference>
<accession>A0AC61QV67</accession>
<organism evidence="1 2">
    <name type="scientific">Hominisplanchenecus murintestinalis</name>
    <dbReference type="NCBI Taxonomy" id="2941517"/>
    <lineage>
        <taxon>Bacteria</taxon>
        <taxon>Bacillati</taxon>
        <taxon>Bacillota</taxon>
        <taxon>Clostridia</taxon>
        <taxon>Lachnospirales</taxon>
        <taxon>Lachnospiraceae</taxon>
        <taxon>Hominisplanchenecus</taxon>
    </lineage>
</organism>
<keyword evidence="2" id="KW-1185">Reference proteome</keyword>